<keyword evidence="2" id="KW-0677">Repeat</keyword>
<name>A0A0K9NNP3_ZOSMR</name>
<evidence type="ECO:0000313" key="5">
    <source>
        <dbReference type="EMBL" id="KMZ58228.1"/>
    </source>
</evidence>
<dbReference type="GO" id="GO:0005737">
    <property type="term" value="C:cytoplasm"/>
    <property type="evidence" value="ECO:0000318"/>
    <property type="project" value="GO_Central"/>
</dbReference>
<evidence type="ECO:0000256" key="2">
    <source>
        <dbReference type="ARBA" id="ARBA00022737"/>
    </source>
</evidence>
<dbReference type="NCBIfam" id="TIGR00756">
    <property type="entry name" value="PPR"/>
    <property type="match status" value="10"/>
</dbReference>
<keyword evidence="6" id="KW-1185">Reference proteome</keyword>
<dbReference type="GO" id="GO:0006397">
    <property type="term" value="P:mRNA processing"/>
    <property type="evidence" value="ECO:0000318"/>
    <property type="project" value="GO_Central"/>
</dbReference>
<dbReference type="EMBL" id="LFYR01001977">
    <property type="protein sequence ID" value="KMZ58228.1"/>
    <property type="molecule type" value="Genomic_DNA"/>
</dbReference>
<reference evidence="6" key="1">
    <citation type="journal article" date="2016" name="Nature">
        <title>The genome of the seagrass Zostera marina reveals angiosperm adaptation to the sea.</title>
        <authorList>
            <person name="Olsen J.L."/>
            <person name="Rouze P."/>
            <person name="Verhelst B."/>
            <person name="Lin Y.-C."/>
            <person name="Bayer T."/>
            <person name="Collen J."/>
            <person name="Dattolo E."/>
            <person name="De Paoli E."/>
            <person name="Dittami S."/>
            <person name="Maumus F."/>
            <person name="Michel G."/>
            <person name="Kersting A."/>
            <person name="Lauritano C."/>
            <person name="Lohaus R."/>
            <person name="Toepel M."/>
            <person name="Tonon T."/>
            <person name="Vanneste K."/>
            <person name="Amirebrahimi M."/>
            <person name="Brakel J."/>
            <person name="Bostroem C."/>
            <person name="Chovatia M."/>
            <person name="Grimwood J."/>
            <person name="Jenkins J.W."/>
            <person name="Jueterbock A."/>
            <person name="Mraz A."/>
            <person name="Stam W.T."/>
            <person name="Tice H."/>
            <person name="Bornberg-Bauer E."/>
            <person name="Green P.J."/>
            <person name="Pearson G.A."/>
            <person name="Procaccini G."/>
            <person name="Duarte C.M."/>
            <person name="Schmutz J."/>
            <person name="Reusch T.B.H."/>
            <person name="Van de Peer Y."/>
        </authorList>
    </citation>
    <scope>NUCLEOTIDE SEQUENCE [LARGE SCALE GENOMIC DNA]</scope>
    <source>
        <strain evidence="6">cv. Finnish</strain>
    </source>
</reference>
<evidence type="ECO:0000256" key="3">
    <source>
        <dbReference type="PROSITE-ProRule" id="PRU00708"/>
    </source>
</evidence>
<feature type="repeat" description="PPR" evidence="3">
    <location>
        <begin position="305"/>
        <end position="339"/>
    </location>
</feature>
<dbReference type="OrthoDB" id="185373at2759"/>
<comment type="similarity">
    <text evidence="1">Belongs to the PPR family. P subfamily.</text>
</comment>
<feature type="repeat" description="PPR" evidence="3">
    <location>
        <begin position="445"/>
        <end position="479"/>
    </location>
</feature>
<dbReference type="InterPro" id="IPR050872">
    <property type="entry name" value="PPR_P_subfamily"/>
</dbReference>
<feature type="repeat" description="PPR" evidence="3">
    <location>
        <begin position="410"/>
        <end position="444"/>
    </location>
</feature>
<organism evidence="5 6">
    <name type="scientific">Zostera marina</name>
    <name type="common">Eelgrass</name>
    <dbReference type="NCBI Taxonomy" id="29655"/>
    <lineage>
        <taxon>Eukaryota</taxon>
        <taxon>Viridiplantae</taxon>
        <taxon>Streptophyta</taxon>
        <taxon>Embryophyta</taxon>
        <taxon>Tracheophyta</taxon>
        <taxon>Spermatophyta</taxon>
        <taxon>Magnoliopsida</taxon>
        <taxon>Liliopsida</taxon>
        <taxon>Zosteraceae</taxon>
        <taxon>Zostera</taxon>
    </lineage>
</organism>
<feature type="domain" description="PROP1-like PPR" evidence="4">
    <location>
        <begin position="464"/>
        <end position="614"/>
    </location>
</feature>
<dbReference type="PANTHER" id="PTHR46128">
    <property type="entry name" value="MITOCHONDRIAL GROUP I INTRON SPLICING FACTOR CCM1"/>
    <property type="match status" value="1"/>
</dbReference>
<feature type="repeat" description="PPR" evidence="3">
    <location>
        <begin position="588"/>
        <end position="622"/>
    </location>
</feature>
<dbReference type="Proteomes" id="UP000036987">
    <property type="component" value="Unassembled WGS sequence"/>
</dbReference>
<dbReference type="Pfam" id="PF17177">
    <property type="entry name" value="PPR_long"/>
    <property type="match status" value="1"/>
</dbReference>
<sequence>MARVSRCWWDYYCSMLLSLRPTARFLTGQTTIPTRSIFFASPALRRNYSIDPDGRFVTNGKIEVNPFSSANASSTTVDAEEEVKRHRDERREIDEERIAKEVSETIARESEWEEVLFSLSISDYPHHNYLYSTSCISKVIKSKSFTDNPQNQQDLTLRYITWLSKLECFDPNQSNLTSLFRASLDVGAWKASMFAIRLMKFQIDASFIDSFVLLLCQNSALDEVLEVVSSVNLHSISTWNTAIRQSLVAERTDLVWRFYEIMIGSGVSGNVFVFDCLIEAFCKENRLAEALVFVRQICRSGFVPNVISFNKLVDGYCKVGYFGDVSTVLHLMIAVSRPPNEDTYTSIIRELCNRHRVDEAVLIFQGLKRRGYTINVAMYGIVILGLCKEVKLADARKLFDEMENSGIKLNHHTYNAIIYGYCRIGNLVEAERLYSEMIGKDIEANSVTYNILLIGFCALGWTRQAVKLFDEMPKKGIDRTVQTFNILIRGFCDKRNTREGWDYFRQLVNSSGLEPNEASYIHLIKALCLERNMNGATELFTDMENRGLIPSTNRYYDCLINGYCKVGKVDEGMAWLWKVMNTSNLEPSKFAFNALIEGLTVAGRIDDAFLVLDVMAKFGHFLKKRQTKALIRTLCGVDCSSRVETRLEEILTAS</sequence>
<dbReference type="AlphaFoldDB" id="A0A0K9NNP3"/>
<feature type="repeat" description="PPR" evidence="3">
    <location>
        <begin position="552"/>
        <end position="587"/>
    </location>
</feature>
<evidence type="ECO:0000256" key="1">
    <source>
        <dbReference type="ARBA" id="ARBA00007626"/>
    </source>
</evidence>
<accession>A0A0K9NNP3</accession>
<feature type="repeat" description="PPR" evidence="3">
    <location>
        <begin position="375"/>
        <end position="409"/>
    </location>
</feature>
<feature type="repeat" description="PPR" evidence="3">
    <location>
        <begin position="270"/>
        <end position="304"/>
    </location>
</feature>
<feature type="repeat" description="PPR" evidence="3">
    <location>
        <begin position="516"/>
        <end position="550"/>
    </location>
</feature>
<dbReference type="PROSITE" id="PS51375">
    <property type="entry name" value="PPR"/>
    <property type="match status" value="10"/>
</dbReference>
<dbReference type="InterPro" id="IPR011990">
    <property type="entry name" value="TPR-like_helical_dom_sf"/>
</dbReference>
<evidence type="ECO:0000259" key="4">
    <source>
        <dbReference type="Pfam" id="PF17177"/>
    </source>
</evidence>
<dbReference type="STRING" id="29655.A0A0K9NNP3"/>
<feature type="repeat" description="PPR" evidence="3">
    <location>
        <begin position="480"/>
        <end position="515"/>
    </location>
</feature>
<dbReference type="InterPro" id="IPR002885">
    <property type="entry name" value="PPR_rpt"/>
</dbReference>
<dbReference type="OMA" id="RFFHWLC"/>
<comment type="caution">
    <text evidence="5">The sequence shown here is derived from an EMBL/GenBank/DDBJ whole genome shotgun (WGS) entry which is preliminary data.</text>
</comment>
<dbReference type="Pfam" id="PF13041">
    <property type="entry name" value="PPR_2"/>
    <property type="match status" value="3"/>
</dbReference>
<evidence type="ECO:0000313" key="6">
    <source>
        <dbReference type="Proteomes" id="UP000036987"/>
    </source>
</evidence>
<gene>
    <name evidence="5" type="ORF">ZOSMA_79G00710</name>
</gene>
<dbReference type="Gene3D" id="1.25.40.10">
    <property type="entry name" value="Tetratricopeptide repeat domain"/>
    <property type="match status" value="3"/>
</dbReference>
<protein>
    <recommendedName>
        <fullName evidence="4">PROP1-like PPR domain-containing protein</fullName>
    </recommendedName>
</protein>
<dbReference type="GO" id="GO:0003729">
    <property type="term" value="F:mRNA binding"/>
    <property type="evidence" value="ECO:0000318"/>
    <property type="project" value="GO_Central"/>
</dbReference>
<proteinExistence type="inferred from homology"/>
<dbReference type="SUPFAM" id="SSF81901">
    <property type="entry name" value="HCP-like"/>
    <property type="match status" value="1"/>
</dbReference>
<dbReference type="PANTHER" id="PTHR46128:SF202">
    <property type="entry name" value="PENTACOTRIPEPTIDE-REPEAT REGION OF PRORP DOMAIN-CONTAINING PROTEIN"/>
    <property type="match status" value="1"/>
</dbReference>
<feature type="repeat" description="PPR" evidence="3">
    <location>
        <begin position="340"/>
        <end position="374"/>
    </location>
</feature>
<dbReference type="InterPro" id="IPR033443">
    <property type="entry name" value="PROP1-like_PPR_dom"/>
</dbReference>